<feature type="non-terminal residue" evidence="1">
    <location>
        <position position="129"/>
    </location>
</feature>
<proteinExistence type="predicted"/>
<dbReference type="Proteomes" id="UP001224622">
    <property type="component" value="Unassembled WGS sequence"/>
</dbReference>
<protein>
    <submittedName>
        <fullName evidence="1">P2 family phage major capsid protein</fullName>
    </submittedName>
</protein>
<dbReference type="RefSeq" id="WP_309048783.1">
    <property type="nucleotide sequence ID" value="NZ_JAVIGA010000082.1"/>
</dbReference>
<evidence type="ECO:0000313" key="1">
    <source>
        <dbReference type="EMBL" id="MDQ9130487.1"/>
    </source>
</evidence>
<organism evidence="1 2">
    <name type="scientific">Serratia fonticola</name>
    <dbReference type="NCBI Taxonomy" id="47917"/>
    <lineage>
        <taxon>Bacteria</taxon>
        <taxon>Pseudomonadati</taxon>
        <taxon>Pseudomonadota</taxon>
        <taxon>Gammaproteobacteria</taxon>
        <taxon>Enterobacterales</taxon>
        <taxon>Yersiniaceae</taxon>
        <taxon>Serratia</taxon>
    </lineage>
</organism>
<comment type="caution">
    <text evidence="1">The sequence shown here is derived from an EMBL/GenBank/DDBJ whole genome shotgun (WGS) entry which is preliminary data.</text>
</comment>
<dbReference type="EMBL" id="JAVIGA010000082">
    <property type="protein sequence ID" value="MDQ9130487.1"/>
    <property type="molecule type" value="Genomic_DNA"/>
</dbReference>
<reference evidence="1" key="1">
    <citation type="submission" date="2023-08" db="EMBL/GenBank/DDBJ databases">
        <title>The Comparative Genomic Analysis of Yersiniaceae from Polar Regions.</title>
        <authorList>
            <person name="Goncharov A."/>
            <person name="Aslanov B."/>
            <person name="Kolodzhieva V."/>
            <person name="Azarov D."/>
            <person name="Mochov A."/>
            <person name="Lebedeva E."/>
        </authorList>
    </citation>
    <scope>NUCLEOTIDE SEQUENCE</scope>
    <source>
        <strain evidence="1">Vf</strain>
    </source>
</reference>
<name>A0AAJ1YJS3_SERFO</name>
<evidence type="ECO:0000313" key="2">
    <source>
        <dbReference type="Proteomes" id="UP001224622"/>
    </source>
</evidence>
<accession>A0AAJ1YJS3</accession>
<sequence>MKKETRFKFNAYLTQVAKLNGIDVGDISNKFSVEPSVTQTLMNTVQETSDFLTRINMVPVDELKGEKVGVGVNGSIASTTDTDGGKERQTADFTALESKGYECQQMNFDFHLRYKQLDLWARYQDFQLR</sequence>
<gene>
    <name evidence="1" type="ORF">RDT67_29265</name>
</gene>
<dbReference type="Pfam" id="PF05125">
    <property type="entry name" value="Phage_cap_P2"/>
    <property type="match status" value="1"/>
</dbReference>
<dbReference type="InterPro" id="IPR006441">
    <property type="entry name" value="Phage_P2_GpN"/>
</dbReference>
<dbReference type="AlphaFoldDB" id="A0AAJ1YJS3"/>